<keyword evidence="1" id="KW-0812">Transmembrane</keyword>
<geneLocation type="plasmid" evidence="2 3">
    <name>pSRC1</name>
</geneLocation>
<keyword evidence="1" id="KW-1133">Transmembrane helix</keyword>
<reference evidence="2 3" key="1">
    <citation type="submission" date="2011-10" db="EMBL/GenBank/DDBJ databases">
        <title>Whole genome sequence of Selenomonas ruminantium subsp. lactilytica TAM6421.</title>
        <authorList>
            <person name="Oguchi A."/>
            <person name="Ankai A."/>
            <person name="Kaneko J."/>
            <person name="Yamada-Narita S."/>
            <person name="Fukui S."/>
            <person name="Takahashi M."/>
            <person name="Onodera T."/>
            <person name="Kojima S."/>
            <person name="Fushimi T."/>
            <person name="Abe N."/>
            <person name="Kamio Y."/>
            <person name="Yamazaki S."/>
            <person name="Fujita N."/>
        </authorList>
    </citation>
    <scope>NUCLEOTIDE SEQUENCE [LARGE SCALE GENOMIC DNA]</scope>
    <source>
        <strain evidence="3">NBRC 103574 / TAM6421</strain>
        <plasmid evidence="2 3">pSRC1</plasmid>
    </source>
</reference>
<dbReference type="EMBL" id="AP012299">
    <property type="protein sequence ID" value="BAL85064.1"/>
    <property type="molecule type" value="Genomic_DNA"/>
</dbReference>
<sequence length="55" mass="6390">MTSQSHFLTISVRFVESFHFAGFLIVFLYQAATERNEVAVHQQFFNLFLVFAGFV</sequence>
<keyword evidence="1" id="KW-0472">Membrane</keyword>
<dbReference type="HOGENOM" id="CLU_3029875_0_0_9"/>
<keyword evidence="2" id="KW-0614">Plasmid</keyword>
<evidence type="ECO:0000256" key="1">
    <source>
        <dbReference type="SAM" id="Phobius"/>
    </source>
</evidence>
<gene>
    <name evidence="2" type="ordered locus">SELR_pSRC102570</name>
</gene>
<feature type="transmembrane region" description="Helical" evidence="1">
    <location>
        <begin position="12"/>
        <end position="32"/>
    </location>
</feature>
<protein>
    <submittedName>
        <fullName evidence="2">Uncharacterized protein</fullName>
    </submittedName>
</protein>
<dbReference type="AlphaFoldDB" id="I0GWC7"/>
<dbReference type="KEGG" id="sri:SELR_pSRC102570"/>
<organism evidence="2 3">
    <name type="scientific">Selenomonas ruminantium subsp. lactilytica (strain NBRC 103574 / TAM6421)</name>
    <dbReference type="NCBI Taxonomy" id="927704"/>
    <lineage>
        <taxon>Bacteria</taxon>
        <taxon>Bacillati</taxon>
        <taxon>Bacillota</taxon>
        <taxon>Negativicutes</taxon>
        <taxon>Selenomonadales</taxon>
        <taxon>Selenomonadaceae</taxon>
        <taxon>Selenomonas</taxon>
    </lineage>
</organism>
<proteinExistence type="predicted"/>
<evidence type="ECO:0000313" key="2">
    <source>
        <dbReference type="EMBL" id="BAL85064.1"/>
    </source>
</evidence>
<dbReference type="PATRIC" id="fig|927704.6.peg.3186"/>
<evidence type="ECO:0000313" key="3">
    <source>
        <dbReference type="Proteomes" id="UP000007887"/>
    </source>
</evidence>
<dbReference type="Proteomes" id="UP000007887">
    <property type="component" value="Plasmid pSRC1"/>
</dbReference>
<accession>I0GWC7</accession>
<name>I0GWC7_SELRL</name>